<dbReference type="OrthoDB" id="9777385at2"/>
<keyword evidence="1" id="KW-0479">Metal-binding</keyword>
<dbReference type="KEGG" id="mprt:ET475_09675"/>
<dbReference type="Pfam" id="PF01546">
    <property type="entry name" value="Peptidase_M20"/>
    <property type="match status" value="1"/>
</dbReference>
<dbReference type="PANTHER" id="PTHR11014:SF63">
    <property type="entry name" value="METALLOPEPTIDASE, PUTATIVE (AFU_ORTHOLOGUE AFUA_6G09600)-RELATED"/>
    <property type="match status" value="1"/>
</dbReference>
<dbReference type="Proteomes" id="UP000293995">
    <property type="component" value="Chromosome"/>
</dbReference>
<keyword evidence="4" id="KW-0378">Hydrolase</keyword>
<dbReference type="PANTHER" id="PTHR11014">
    <property type="entry name" value="PEPTIDASE M20 FAMILY MEMBER"/>
    <property type="match status" value="1"/>
</dbReference>
<name>A0A4V0YDC5_9MICO</name>
<dbReference type="InterPro" id="IPR036264">
    <property type="entry name" value="Bact_exopeptidase_dim_dom"/>
</dbReference>
<organism evidence="4 5">
    <name type="scientific">Microbacterium protaetiae</name>
    <dbReference type="NCBI Taxonomy" id="2509458"/>
    <lineage>
        <taxon>Bacteria</taxon>
        <taxon>Bacillati</taxon>
        <taxon>Actinomycetota</taxon>
        <taxon>Actinomycetes</taxon>
        <taxon>Micrococcales</taxon>
        <taxon>Microbacteriaceae</taxon>
        <taxon>Microbacterium</taxon>
    </lineage>
</organism>
<dbReference type="InterPro" id="IPR017439">
    <property type="entry name" value="Amidohydrolase"/>
</dbReference>
<dbReference type="Pfam" id="PF07687">
    <property type="entry name" value="M20_dimer"/>
    <property type="match status" value="1"/>
</dbReference>
<sequence length="412" mass="42518">MADRDDASDEIADAPAGATDPAAGRGPDWLDGMLATDLPRLVRLRRHIHAHPELSWHENATTQLLHDALAAAGVSAQVLPGGTGLVAEIDGGAPGPVTGLRADIDALPVTEASGLPFASTVDGVAHACGHDVHTTILLGAALALQAAPGFAGRVRLLFQPAEERMPGGSHQLVASGALDGIDRIFALHCDPRVPVGQVGLRVGAITSACDMIELEVTGPGGHTSRPHLTVDVVGALTTVAARLPLLVNRRLDPRSGALLVWGAIQAGAASNVIPRQGQLRGTLRVMDRAAWDTAEQIVTELIGQLLAPSGARYQLTYIRGVPPVVNDAEAVAQLQRAVSAGVGTDAVADAEQSAGAEDFAVLLDHAPGALARLGVWDGLEPRVDLHSTGFRADERAIPVGVRTLVHTVLAGA</sequence>
<dbReference type="PIRSF" id="PIRSF005962">
    <property type="entry name" value="Pept_M20D_amidohydro"/>
    <property type="match status" value="1"/>
</dbReference>
<gene>
    <name evidence="4" type="ORF">ET475_09675</name>
</gene>
<dbReference type="InterPro" id="IPR002933">
    <property type="entry name" value="Peptidase_M20"/>
</dbReference>
<proteinExistence type="predicted"/>
<evidence type="ECO:0000313" key="5">
    <source>
        <dbReference type="Proteomes" id="UP000293995"/>
    </source>
</evidence>
<dbReference type="InterPro" id="IPR011650">
    <property type="entry name" value="Peptidase_M20_dimer"/>
</dbReference>
<evidence type="ECO:0000259" key="3">
    <source>
        <dbReference type="Pfam" id="PF07687"/>
    </source>
</evidence>
<dbReference type="GO" id="GO:0016787">
    <property type="term" value="F:hydrolase activity"/>
    <property type="evidence" value="ECO:0007669"/>
    <property type="project" value="UniProtKB-KW"/>
</dbReference>
<protein>
    <submittedName>
        <fullName evidence="4">Amidohydrolase</fullName>
    </submittedName>
</protein>
<feature type="binding site" evidence="1">
    <location>
        <position position="188"/>
    </location>
    <ligand>
        <name>Mn(2+)</name>
        <dbReference type="ChEBI" id="CHEBI:29035"/>
        <label>2</label>
    </ligand>
</feature>
<dbReference type="SUPFAM" id="SSF55031">
    <property type="entry name" value="Bacterial exopeptidase dimerisation domain"/>
    <property type="match status" value="1"/>
</dbReference>
<feature type="binding site" evidence="1">
    <location>
        <position position="163"/>
    </location>
    <ligand>
        <name>Mn(2+)</name>
        <dbReference type="ChEBI" id="CHEBI:29035"/>
        <label>2</label>
    </ligand>
</feature>
<feature type="binding site" evidence="1">
    <location>
        <position position="130"/>
    </location>
    <ligand>
        <name>Mn(2+)</name>
        <dbReference type="ChEBI" id="CHEBI:29035"/>
        <label>2</label>
    </ligand>
</feature>
<feature type="binding site" evidence="1">
    <location>
        <position position="386"/>
    </location>
    <ligand>
        <name>Mn(2+)</name>
        <dbReference type="ChEBI" id="CHEBI:29035"/>
        <label>2</label>
    </ligand>
</feature>
<comment type="cofactor">
    <cofactor evidence="1">
        <name>Mn(2+)</name>
        <dbReference type="ChEBI" id="CHEBI:29035"/>
    </cofactor>
    <text evidence="1">The Mn(2+) ion enhances activity.</text>
</comment>
<feature type="compositionally biased region" description="Acidic residues" evidence="2">
    <location>
        <begin position="1"/>
        <end position="12"/>
    </location>
</feature>
<keyword evidence="5" id="KW-1185">Reference proteome</keyword>
<evidence type="ECO:0000256" key="2">
    <source>
        <dbReference type="SAM" id="MobiDB-lite"/>
    </source>
</evidence>
<feature type="binding site" evidence="1">
    <location>
        <position position="128"/>
    </location>
    <ligand>
        <name>Mn(2+)</name>
        <dbReference type="ChEBI" id="CHEBI:29035"/>
        <label>2</label>
    </ligand>
</feature>
<dbReference type="Gene3D" id="3.30.70.360">
    <property type="match status" value="1"/>
</dbReference>
<dbReference type="SUPFAM" id="SSF53187">
    <property type="entry name" value="Zn-dependent exopeptidases"/>
    <property type="match status" value="1"/>
</dbReference>
<dbReference type="EMBL" id="CP035494">
    <property type="protein sequence ID" value="QAY60231.1"/>
    <property type="molecule type" value="Genomic_DNA"/>
</dbReference>
<dbReference type="AlphaFoldDB" id="A0A4V0YDC5"/>
<dbReference type="Gene3D" id="3.40.630.10">
    <property type="entry name" value="Zn peptidases"/>
    <property type="match status" value="1"/>
</dbReference>
<evidence type="ECO:0000313" key="4">
    <source>
        <dbReference type="EMBL" id="QAY60231.1"/>
    </source>
</evidence>
<reference evidence="4 5" key="1">
    <citation type="submission" date="2019-01" db="EMBL/GenBank/DDBJ databases">
        <title>Genome sequencing of strain DFW100M-13.</title>
        <authorList>
            <person name="Heo J."/>
            <person name="Kim S.-J."/>
            <person name="Kim J.-S."/>
            <person name="Hong S.-B."/>
            <person name="Kwon S.-W."/>
        </authorList>
    </citation>
    <scope>NUCLEOTIDE SEQUENCE [LARGE SCALE GENOMIC DNA]</scope>
    <source>
        <strain evidence="4 5">DFW100M-13</strain>
    </source>
</reference>
<feature type="domain" description="Peptidase M20 dimerisation" evidence="3">
    <location>
        <begin position="213"/>
        <end position="306"/>
    </location>
</feature>
<feature type="compositionally biased region" description="Low complexity" evidence="2">
    <location>
        <begin position="13"/>
        <end position="27"/>
    </location>
</feature>
<dbReference type="NCBIfam" id="TIGR01891">
    <property type="entry name" value="amidohydrolases"/>
    <property type="match status" value="1"/>
</dbReference>
<accession>A0A4V0YDC5</accession>
<keyword evidence="1" id="KW-0464">Manganese</keyword>
<feature type="region of interest" description="Disordered" evidence="2">
    <location>
        <begin position="1"/>
        <end position="30"/>
    </location>
</feature>
<dbReference type="GO" id="GO:0046872">
    <property type="term" value="F:metal ion binding"/>
    <property type="evidence" value="ECO:0007669"/>
    <property type="project" value="UniProtKB-KW"/>
</dbReference>
<dbReference type="RefSeq" id="WP_129389210.1">
    <property type="nucleotide sequence ID" value="NZ_CP035494.1"/>
</dbReference>
<evidence type="ECO:0000256" key="1">
    <source>
        <dbReference type="PIRSR" id="PIRSR005962-1"/>
    </source>
</evidence>